<dbReference type="Proteomes" id="UP000198693">
    <property type="component" value="Unassembled WGS sequence"/>
</dbReference>
<feature type="domain" description="DUF4142" evidence="2">
    <location>
        <begin position="34"/>
        <end position="165"/>
    </location>
</feature>
<reference evidence="4" key="1">
    <citation type="submission" date="2016-10" db="EMBL/GenBank/DDBJ databases">
        <authorList>
            <person name="Varghese N."/>
            <person name="Submissions S."/>
        </authorList>
    </citation>
    <scope>NUCLEOTIDE SEQUENCE [LARGE SCALE GENOMIC DNA]</scope>
    <source>
        <strain evidence="4">CGMCC 1.6981</strain>
    </source>
</reference>
<dbReference type="EMBL" id="FPBP01000009">
    <property type="protein sequence ID" value="SFU81039.1"/>
    <property type="molecule type" value="Genomic_DNA"/>
</dbReference>
<feature type="signal peptide" evidence="1">
    <location>
        <begin position="1"/>
        <end position="26"/>
    </location>
</feature>
<organism evidence="3 4">
    <name type="scientific">Halomonas korlensis</name>
    <dbReference type="NCBI Taxonomy" id="463301"/>
    <lineage>
        <taxon>Bacteria</taxon>
        <taxon>Pseudomonadati</taxon>
        <taxon>Pseudomonadota</taxon>
        <taxon>Gammaproteobacteria</taxon>
        <taxon>Oceanospirillales</taxon>
        <taxon>Halomonadaceae</taxon>
        <taxon>Halomonas</taxon>
    </lineage>
</organism>
<evidence type="ECO:0000313" key="3">
    <source>
        <dbReference type="EMBL" id="SFU81039.1"/>
    </source>
</evidence>
<proteinExistence type="predicted"/>
<dbReference type="STRING" id="463301.SAMN04487955_109129"/>
<evidence type="ECO:0000256" key="1">
    <source>
        <dbReference type="SAM" id="SignalP"/>
    </source>
</evidence>
<keyword evidence="1" id="KW-0732">Signal</keyword>
<evidence type="ECO:0000313" key="4">
    <source>
        <dbReference type="Proteomes" id="UP000198693"/>
    </source>
</evidence>
<dbReference type="RefSeq" id="WP_175507864.1">
    <property type="nucleotide sequence ID" value="NZ_FPBP01000009.1"/>
</dbReference>
<accession>A0A1I7J760</accession>
<feature type="chain" id="PRO_5011780043" description="DUF4142 domain-containing protein" evidence="1">
    <location>
        <begin position="27"/>
        <end position="166"/>
    </location>
</feature>
<gene>
    <name evidence="3" type="ORF">SAMN04487955_109129</name>
</gene>
<evidence type="ECO:0000259" key="2">
    <source>
        <dbReference type="Pfam" id="PF13628"/>
    </source>
</evidence>
<sequence>MKGKIAPGWLFATAVMIALLALPTQADYDQAEVHATLRTLHQHQAELSALAEERATHDEVIQLAKTLRRDHSLLDDWLAEAANGNARASVEAAPHDREAYEALQEEQGEAFDAAYLAYQERLLRDAIAYLDRQHSDDVEEQSEFANHLRVTHESLRTNLALVESLR</sequence>
<keyword evidence="4" id="KW-1185">Reference proteome</keyword>
<protein>
    <recommendedName>
        <fullName evidence="2">DUF4142 domain-containing protein</fullName>
    </recommendedName>
</protein>
<dbReference type="InterPro" id="IPR025419">
    <property type="entry name" value="DUF4142"/>
</dbReference>
<name>A0A1I7J760_9GAMM</name>
<dbReference type="Pfam" id="PF13628">
    <property type="entry name" value="DUF4142"/>
    <property type="match status" value="1"/>
</dbReference>
<dbReference type="AlphaFoldDB" id="A0A1I7J760"/>